<dbReference type="Proteomes" id="UP000886822">
    <property type="component" value="Unassembled WGS sequence"/>
</dbReference>
<keyword evidence="2" id="KW-0732">Signal</keyword>
<organism evidence="3 4">
    <name type="scientific">Candidatus Levilactobacillus faecigallinarum</name>
    <dbReference type="NCBI Taxonomy" id="2838638"/>
    <lineage>
        <taxon>Bacteria</taxon>
        <taxon>Bacillati</taxon>
        <taxon>Bacillota</taxon>
        <taxon>Bacilli</taxon>
        <taxon>Lactobacillales</taxon>
        <taxon>Lactobacillaceae</taxon>
        <taxon>Levilactobacillus</taxon>
    </lineage>
</organism>
<dbReference type="SUPFAM" id="SSF52799">
    <property type="entry name" value="(Phosphotyrosine protein) phosphatases II"/>
    <property type="match status" value="1"/>
</dbReference>
<protein>
    <submittedName>
        <fullName evidence="3">Tyrosine-protein phosphatase</fullName>
    </submittedName>
</protein>
<reference evidence="3" key="1">
    <citation type="journal article" date="2021" name="PeerJ">
        <title>Extensive microbial diversity within the chicken gut microbiome revealed by metagenomics and culture.</title>
        <authorList>
            <person name="Gilroy R."/>
            <person name="Ravi A."/>
            <person name="Getino M."/>
            <person name="Pursley I."/>
            <person name="Horton D.L."/>
            <person name="Alikhan N.F."/>
            <person name="Baker D."/>
            <person name="Gharbi K."/>
            <person name="Hall N."/>
            <person name="Watson M."/>
            <person name="Adriaenssens E.M."/>
            <person name="Foster-Nyarko E."/>
            <person name="Jarju S."/>
            <person name="Secka A."/>
            <person name="Antonio M."/>
            <person name="Oren A."/>
            <person name="Chaudhuri R.R."/>
            <person name="La Ragione R."/>
            <person name="Hildebrand F."/>
            <person name="Pallen M.J."/>
        </authorList>
    </citation>
    <scope>NUCLEOTIDE SEQUENCE</scope>
    <source>
        <strain evidence="3">CHK173-259</strain>
    </source>
</reference>
<evidence type="ECO:0000256" key="2">
    <source>
        <dbReference type="SAM" id="SignalP"/>
    </source>
</evidence>
<dbReference type="PROSITE" id="PS00383">
    <property type="entry name" value="TYR_PHOSPHATASE_1"/>
    <property type="match status" value="1"/>
</dbReference>
<dbReference type="InterPro" id="IPR016130">
    <property type="entry name" value="Tyr_Pase_AS"/>
</dbReference>
<comment type="caution">
    <text evidence="3">The sequence shown here is derived from an EMBL/GenBank/DDBJ whole genome shotgun (WGS) entry which is preliminary data.</text>
</comment>
<feature type="compositionally biased region" description="Low complexity" evidence="1">
    <location>
        <begin position="65"/>
        <end position="94"/>
    </location>
</feature>
<name>A0A9D1QRP3_9LACO</name>
<proteinExistence type="predicted"/>
<accession>A0A9D1QRP3</accession>
<feature type="chain" id="PRO_5039278753" evidence="2">
    <location>
        <begin position="31"/>
        <end position="496"/>
    </location>
</feature>
<feature type="region of interest" description="Disordered" evidence="1">
    <location>
        <begin position="360"/>
        <end position="408"/>
    </location>
</feature>
<reference evidence="3" key="2">
    <citation type="submission" date="2021-04" db="EMBL/GenBank/DDBJ databases">
        <authorList>
            <person name="Gilroy R."/>
        </authorList>
    </citation>
    <scope>NUCLEOTIDE SEQUENCE</scope>
    <source>
        <strain evidence="3">CHK173-259</strain>
    </source>
</reference>
<dbReference type="Pfam" id="PF13350">
    <property type="entry name" value="Y_phosphatase3"/>
    <property type="match status" value="1"/>
</dbReference>
<feature type="region of interest" description="Disordered" evidence="1">
    <location>
        <begin position="43"/>
        <end position="137"/>
    </location>
</feature>
<dbReference type="InterPro" id="IPR029021">
    <property type="entry name" value="Prot-tyrosine_phosphatase-like"/>
</dbReference>
<dbReference type="GO" id="GO:0004721">
    <property type="term" value="F:phosphoprotein phosphatase activity"/>
    <property type="evidence" value="ECO:0007669"/>
    <property type="project" value="InterPro"/>
</dbReference>
<dbReference type="AlphaFoldDB" id="A0A9D1QRP3"/>
<feature type="signal peptide" evidence="2">
    <location>
        <begin position="1"/>
        <end position="30"/>
    </location>
</feature>
<feature type="compositionally biased region" description="Polar residues" evidence="1">
    <location>
        <begin position="371"/>
        <end position="382"/>
    </location>
</feature>
<evidence type="ECO:0000313" key="4">
    <source>
        <dbReference type="Proteomes" id="UP000886822"/>
    </source>
</evidence>
<dbReference type="InterPro" id="IPR026893">
    <property type="entry name" value="Tyr/Ser_Pase_IphP-type"/>
</dbReference>
<evidence type="ECO:0000313" key="3">
    <source>
        <dbReference type="EMBL" id="HIW71374.1"/>
    </source>
</evidence>
<dbReference type="EMBL" id="DXGJ01000018">
    <property type="protein sequence ID" value="HIW71374.1"/>
    <property type="molecule type" value="Genomic_DNA"/>
</dbReference>
<evidence type="ECO:0000256" key="1">
    <source>
        <dbReference type="SAM" id="MobiDB-lite"/>
    </source>
</evidence>
<sequence length="496" mass="55154">MNKRLKHSLSLAILTLTLMNAGLPVTSALANGVTRDAATNVATVPNGSEVANNGEHKPVVPTQPNNGQNSGSSASGNGGVKPNVVPGKPNAKPKLPYDPNDLPTSLPKTFDVPEEPATGAPGARLKLSDASSNNNTRDLGGYVTADGKWKIKTNRLLRSANLSKFTAEDIKVLQSHDVKHVVDMRTAGQIKGREDKQIPQATWENISILGKFANAGLNTNASGDFEDAKENKPGDAGFYNHQLEFSYSAMTGYKKFLDGLLTQRGATLFHCSSGKDRTGIASVLIMSALGMDTSTIAKDFMLSERYQHHVQYSWLREYYREINSYYKNMPSYLVNGLGFTKYQQEVLKSKYLVSNDKEERAYPAPKAPSRPNVTIPSTSVDSEVNKAVTKPDAVQSSKPEHKPTVKTKHKRVRIKVISVKRLKHAQMVHLKKHRPYFYDMHLKYKVGLTKDSKIKWRLIKRVKLRIGHKKKTYVQIVSPHGYHRWIQSNAVLKIKR</sequence>
<gene>
    <name evidence="3" type="ORF">H9875_01980</name>
</gene>
<dbReference type="Gene3D" id="3.90.190.10">
    <property type="entry name" value="Protein tyrosine phosphatase superfamily"/>
    <property type="match status" value="1"/>
</dbReference>